<dbReference type="SUPFAM" id="SSF53098">
    <property type="entry name" value="Ribonuclease H-like"/>
    <property type="match status" value="1"/>
</dbReference>
<feature type="region of interest" description="Disordered" evidence="1">
    <location>
        <begin position="663"/>
        <end position="690"/>
    </location>
</feature>
<dbReference type="GO" id="GO:0003676">
    <property type="term" value="F:nucleic acid binding"/>
    <property type="evidence" value="ECO:0007669"/>
    <property type="project" value="InterPro"/>
</dbReference>
<reference evidence="3" key="1">
    <citation type="submission" date="2008-01" db="EMBL/GenBank/DDBJ databases">
        <title>Pirate Transposons in Diatom Genomes.</title>
        <authorList>
            <person name="Maumus F."/>
            <person name="Allen A."/>
            <person name="Bowler C."/>
        </authorList>
    </citation>
    <scope>NUCLEOTIDE SEQUENCE</scope>
</reference>
<dbReference type="GO" id="GO:0015074">
    <property type="term" value="P:DNA integration"/>
    <property type="evidence" value="ECO:0007669"/>
    <property type="project" value="InterPro"/>
</dbReference>
<dbReference type="Gene3D" id="3.30.420.10">
    <property type="entry name" value="Ribonuclease H-like superfamily/Ribonuclease H"/>
    <property type="match status" value="1"/>
</dbReference>
<dbReference type="InterPro" id="IPR001584">
    <property type="entry name" value="Integrase_cat-core"/>
</dbReference>
<organism evidence="3">
    <name type="scientific">Phaeodactylum tricornutum</name>
    <name type="common">Diatom</name>
    <dbReference type="NCBI Taxonomy" id="2850"/>
    <lineage>
        <taxon>Eukaryota</taxon>
        <taxon>Sar</taxon>
        <taxon>Stramenopiles</taxon>
        <taxon>Ochrophyta</taxon>
        <taxon>Bacillariophyta</taxon>
        <taxon>Bacillariophyceae</taxon>
        <taxon>Bacillariophycidae</taxon>
        <taxon>Naviculales</taxon>
        <taxon>Phaeodactylaceae</taxon>
        <taxon>Phaeodactylum</taxon>
    </lineage>
</organism>
<sequence>ERGTANCTSVPLTTYHNKNKFSVDTNTPAIASSPPHFPTIAIADTGCTGHYLSTNIAHINSTPANPGITVTLPDGSTIVSSHVTELDIPDLPLEARIAHIFPKLSSGSLISIGQLCDHGCTATFTSSAVTISLNEKIILRGTRSAPNRLWNLNAPSVTPTAAPIPPPGFPVANHLEHTSSLSDRIAFVHASLFSPQLSTWCKAIDEGRLTTFPDISSAQVKRHPPQSAPMHKGHLDQQRANIKSTQLKPSALLASAPHGTEHDENPVPDNPPALRSNFLYADAYEATGKIFSDLTGRFVTSSSSGNAYMLVVYDYDSNFIHVEPMKNRTGPEILAAYRRAFDLFSSRGLRPQLQRLDNEASAALQQFMTDSKVDFQLVPPHLHRRNAAERAIRTFKNHFIAGLCSTDKDFPLHLWDRLLPQAIMTLNLLRGSRINPRLSAWAQVHGAFDFNRTPLAPPGVKVLVHEKPSVRKTWAPHAVDGWYIGPAMHHYRCHRVWIHGTTSERIADTLTWFPSKVKMPTTSSHDTVVAAARDLAKALSNPTPASPLAPLGTQERAALEQLSNIFSNFSDPSITLETKSPAAPSVPRPAPATTPLRVQFQDLPTEPLPRVPPVPTAPVTPHTLPRVPILVPDTETYKLVTCNPRQARRRAARLAKQVLADAKSSPLDQTPLLTNPAAPTAPHHGHGTRLQTSRFPAHAFWTANAVVDPNSGAALEYSKLKISTEGAEWIQAAANEMGRLSQGVQPHMPTGTNTIHFIPHTEKPHDRKATYLKIVAAIKPHKAEKYRIRFTVGGDRIEYSGPTSTPTAALPAIKILVNSVISTDGAHFMTCDLKDFYLGTPLPVYKYMRIPAKHIPACIMEQYKLAPLVHNDNVLVEIRKGMYGLPHAGRIANDRLLQHLALDGYHQAKHTPGFFTHESRPISFSLVVDDFGVKYVGKEHAEHLVQCLEKLYTVTTDWTGSLYCGLTFTWDYNARHVDMAMPGYIEKALQQFQHTEPTRPQHSPHAWEPPSYGAKIQLTSETVVSPPLDKAGITRLQEIIGTLLYYARAVDSTMLVALGTLASAQTQGTEATAQAITQLLNYCATHPDATVRFNASDMFLHVHSDASYLSETKARSRSGGIFFLSSKPIKDPKPNSEPPIFNGAIHVHCSIMKSVLSSATEAELGALFYNAKDAIELRTTLEAMGHPQLATPIQTDNECASGIVNETVKQRQSKAIDMRFYWIKDRVKQGQFNVHWRKGVDNLADYFTKHHSPSHHRLMRSRYLLDLHKPASKPSLPESNSSLKRGCVDMKIEPNHPIPISYGTDDSYPISYGSTDSIPIQITSTYKTRTPTGHSSLPADISNMSLPFKPVIESVSEPYKPNSDSQLTHNSY</sequence>
<dbReference type="EMBL" id="EU432487">
    <property type="protein sequence ID" value="ACA60893.1"/>
    <property type="molecule type" value="Genomic_DNA"/>
</dbReference>
<dbReference type="InterPro" id="IPR012337">
    <property type="entry name" value="RNaseH-like_sf"/>
</dbReference>
<protein>
    <submittedName>
        <fullName evidence="3">Pol protein</fullName>
    </submittedName>
</protein>
<proteinExistence type="predicted"/>
<feature type="non-terminal residue" evidence="3">
    <location>
        <position position="1"/>
    </location>
</feature>
<feature type="domain" description="Integrase catalytic" evidence="2">
    <location>
        <begin position="267"/>
        <end position="448"/>
    </location>
</feature>
<evidence type="ECO:0000313" key="3">
    <source>
        <dbReference type="EMBL" id="ACA60893.1"/>
    </source>
</evidence>
<dbReference type="InterPro" id="IPR036397">
    <property type="entry name" value="RNaseH_sf"/>
</dbReference>
<dbReference type="PROSITE" id="PS50994">
    <property type="entry name" value="INTEGRASE"/>
    <property type="match status" value="1"/>
</dbReference>
<evidence type="ECO:0000256" key="1">
    <source>
        <dbReference type="SAM" id="MobiDB-lite"/>
    </source>
</evidence>
<dbReference type="CDD" id="cd09272">
    <property type="entry name" value="RNase_HI_RT_Ty1"/>
    <property type="match status" value="1"/>
</dbReference>
<accession>B1PJ33</accession>
<name>B1PJ33_PHATR</name>
<evidence type="ECO:0000259" key="2">
    <source>
        <dbReference type="PROSITE" id="PS50994"/>
    </source>
</evidence>